<dbReference type="Pfam" id="PF03492">
    <property type="entry name" value="Methyltransf_7"/>
    <property type="match status" value="1"/>
</dbReference>
<dbReference type="Gene3D" id="3.40.50.150">
    <property type="entry name" value="Vaccinia Virus protein VP39"/>
    <property type="match status" value="1"/>
</dbReference>
<dbReference type="GeneID" id="107015380"/>
<evidence type="ECO:0000313" key="6">
    <source>
        <dbReference type="Proteomes" id="UP000694930"/>
    </source>
</evidence>
<accession>A0ABM1GHF6</accession>
<evidence type="ECO:0000256" key="3">
    <source>
        <dbReference type="ARBA" id="ARBA00022679"/>
    </source>
</evidence>
<dbReference type="SUPFAM" id="SSF53335">
    <property type="entry name" value="S-adenosyl-L-methionine-dependent methyltransferases"/>
    <property type="match status" value="1"/>
</dbReference>
<keyword evidence="3" id="KW-0808">Transferase</keyword>
<name>A0ABM1GHF6_SOLPN</name>
<dbReference type="InterPro" id="IPR029063">
    <property type="entry name" value="SAM-dependent_MTases_sf"/>
</dbReference>
<organism evidence="6 7">
    <name type="scientific">Solanum pennellii</name>
    <name type="common">Tomato</name>
    <name type="synonym">Lycopersicon pennellii</name>
    <dbReference type="NCBI Taxonomy" id="28526"/>
    <lineage>
        <taxon>Eukaryota</taxon>
        <taxon>Viridiplantae</taxon>
        <taxon>Streptophyta</taxon>
        <taxon>Embryophyta</taxon>
        <taxon>Tracheophyta</taxon>
        <taxon>Spermatophyta</taxon>
        <taxon>Magnoliopsida</taxon>
        <taxon>eudicotyledons</taxon>
        <taxon>Gunneridae</taxon>
        <taxon>Pentapetalae</taxon>
        <taxon>asterids</taxon>
        <taxon>lamiids</taxon>
        <taxon>Solanales</taxon>
        <taxon>Solanaceae</taxon>
        <taxon>Solanoideae</taxon>
        <taxon>Solaneae</taxon>
        <taxon>Solanum</taxon>
        <taxon>Solanum subgen. Lycopersicon</taxon>
    </lineage>
</organism>
<keyword evidence="6" id="KW-1185">Reference proteome</keyword>
<evidence type="ECO:0000256" key="1">
    <source>
        <dbReference type="ARBA" id="ARBA00007967"/>
    </source>
</evidence>
<keyword evidence="4" id="KW-0479">Metal-binding</keyword>
<dbReference type="InterPro" id="IPR042086">
    <property type="entry name" value="MeTrfase_capping"/>
</dbReference>
<evidence type="ECO:0000256" key="2">
    <source>
        <dbReference type="ARBA" id="ARBA00022603"/>
    </source>
</evidence>
<dbReference type="Gene3D" id="1.10.1200.270">
    <property type="entry name" value="Methyltransferase, alpha-helical capping domain"/>
    <property type="match status" value="1"/>
</dbReference>
<dbReference type="PANTHER" id="PTHR31009">
    <property type="entry name" value="S-ADENOSYL-L-METHIONINE:CARBOXYL METHYLTRANSFERASE FAMILY PROTEIN"/>
    <property type="match status" value="1"/>
</dbReference>
<evidence type="ECO:0000256" key="4">
    <source>
        <dbReference type="ARBA" id="ARBA00022723"/>
    </source>
</evidence>
<reference evidence="6" key="1">
    <citation type="journal article" date="2014" name="Nat. Genet.">
        <title>The genome of the stress-tolerant wild tomato species Solanum pennellii.</title>
        <authorList>
            <person name="Bolger A."/>
            <person name="Scossa F."/>
            <person name="Bolger M.E."/>
            <person name="Lanz C."/>
            <person name="Maumus F."/>
            <person name="Tohge T."/>
            <person name="Quesneville H."/>
            <person name="Alseekh S."/>
            <person name="Sorensen I."/>
            <person name="Lichtenstein G."/>
            <person name="Fich E.A."/>
            <person name="Conte M."/>
            <person name="Keller H."/>
            <person name="Schneeberger K."/>
            <person name="Schwacke R."/>
            <person name="Ofner I."/>
            <person name="Vrebalov J."/>
            <person name="Xu Y."/>
            <person name="Osorio S."/>
            <person name="Aflitos S.A."/>
            <person name="Schijlen E."/>
            <person name="Jimenez-Gomez J.M."/>
            <person name="Ryngajllo M."/>
            <person name="Kimura S."/>
            <person name="Kumar R."/>
            <person name="Koenig D."/>
            <person name="Headland L.R."/>
            <person name="Maloof J.N."/>
            <person name="Sinha N."/>
            <person name="van Ham R.C."/>
            <person name="Lankhorst R.K."/>
            <person name="Mao L."/>
            <person name="Vogel A."/>
            <person name="Arsova B."/>
            <person name="Panstruga R."/>
            <person name="Fei Z."/>
            <person name="Rose J.K."/>
            <person name="Zamir D."/>
            <person name="Carrari F."/>
            <person name="Giovannoni J.J."/>
            <person name="Weigel D."/>
            <person name="Usadel B."/>
            <person name="Fernie A.R."/>
        </authorList>
    </citation>
    <scope>NUCLEOTIDE SEQUENCE [LARGE SCALE GENOMIC DNA]</scope>
    <source>
        <strain evidence="6">cv. LA0716</strain>
    </source>
</reference>
<keyword evidence="5" id="KW-0460">Magnesium</keyword>
<reference evidence="7" key="2">
    <citation type="submission" date="2025-08" db="UniProtKB">
        <authorList>
            <consortium name="RefSeq"/>
        </authorList>
    </citation>
    <scope>IDENTIFICATION</scope>
</reference>
<evidence type="ECO:0000256" key="5">
    <source>
        <dbReference type="ARBA" id="ARBA00022842"/>
    </source>
</evidence>
<dbReference type="InterPro" id="IPR005299">
    <property type="entry name" value="MeTrfase_7"/>
</dbReference>
<proteinExistence type="inferred from homology"/>
<keyword evidence="2" id="KW-0489">Methyltransferase</keyword>
<dbReference type="RefSeq" id="XP_015071119.1">
    <property type="nucleotide sequence ID" value="XM_015215633.2"/>
</dbReference>
<sequence>MAGKKILLHMNAGNGECSYASSSTLQRKIIQEAIPVLEDAIKKTGDFPKKSCFNMADLGCSSGPNTLFTISNIIKIVQVLCDEKRCKMPEFQVHLNDLPDNDFNTIFKSIPSFYRNLKEANCFVSGVPGSFYERLFPSKSLHLVHSSYSLHWLSQAPENMENNNNIYITRTSPPHVVEAYTNQFDKDFSRFLQLRSEETVSGGRMVLTFMGSSIPDPYGSHYALLELLSNSLIDLIHEGLIEQAKLDSFSLPFYAPSKDEVEKIVEMEGSFVVDTINFFKVKWDERDNDDDICFDAYSSGKHIARNSRAVFEQMLVSHFQFGDSIVDYLFERYAYHLTCNLLVQKGNYFNIVISLTKK</sequence>
<comment type="similarity">
    <text evidence="1">Belongs to the methyltransferase superfamily. Type-7 methyltransferase family.</text>
</comment>
<gene>
    <name evidence="7" type="primary">LOC107015380</name>
</gene>
<dbReference type="Proteomes" id="UP000694930">
    <property type="component" value="Chromosome 1"/>
</dbReference>
<evidence type="ECO:0000313" key="7">
    <source>
        <dbReference type="RefSeq" id="XP_015071119.1"/>
    </source>
</evidence>
<protein>
    <submittedName>
        <fullName evidence="7">Benzoate carboxyl methyltransferase-like</fullName>
    </submittedName>
</protein>